<dbReference type="PANTHER" id="PTHR30537:SF3">
    <property type="entry name" value="TRANSCRIPTIONAL REGULATORY PROTEIN"/>
    <property type="match status" value="1"/>
</dbReference>
<keyword evidence="4" id="KW-0804">Transcription</keyword>
<dbReference type="Proteomes" id="UP001476583">
    <property type="component" value="Chromosome"/>
</dbReference>
<evidence type="ECO:0000256" key="1">
    <source>
        <dbReference type="ARBA" id="ARBA00009437"/>
    </source>
</evidence>
<name>A0ABZ2RLY6_ECTME</name>
<dbReference type="InterPro" id="IPR036390">
    <property type="entry name" value="WH_DNA-bd_sf"/>
</dbReference>
<dbReference type="Pfam" id="PF00126">
    <property type="entry name" value="HTH_1"/>
    <property type="match status" value="1"/>
</dbReference>
<dbReference type="InterPro" id="IPR036388">
    <property type="entry name" value="WH-like_DNA-bd_sf"/>
</dbReference>
<keyword evidence="3" id="KW-0238">DNA-binding</keyword>
<evidence type="ECO:0000256" key="2">
    <source>
        <dbReference type="ARBA" id="ARBA00023015"/>
    </source>
</evidence>
<dbReference type="PANTHER" id="PTHR30537">
    <property type="entry name" value="HTH-TYPE TRANSCRIPTIONAL REGULATOR"/>
    <property type="match status" value="1"/>
</dbReference>
<dbReference type="Gene3D" id="1.10.10.10">
    <property type="entry name" value="Winged helix-like DNA-binding domain superfamily/Winged helix DNA-binding domain"/>
    <property type="match status" value="1"/>
</dbReference>
<dbReference type="SUPFAM" id="SSF46785">
    <property type="entry name" value="Winged helix' DNA-binding domain"/>
    <property type="match status" value="1"/>
</dbReference>
<feature type="domain" description="HTH lysR-type" evidence="5">
    <location>
        <begin position="2"/>
        <end position="59"/>
    </location>
</feature>
<gene>
    <name evidence="6" type="ORF">WG219_07320</name>
</gene>
<evidence type="ECO:0000256" key="4">
    <source>
        <dbReference type="ARBA" id="ARBA00023163"/>
    </source>
</evidence>
<comment type="similarity">
    <text evidence="1">Belongs to the LysR transcriptional regulatory family.</text>
</comment>
<evidence type="ECO:0000313" key="6">
    <source>
        <dbReference type="EMBL" id="WXL27252.1"/>
    </source>
</evidence>
<dbReference type="Pfam" id="PF03466">
    <property type="entry name" value="LysR_substrate"/>
    <property type="match status" value="1"/>
</dbReference>
<dbReference type="SUPFAM" id="SSF53850">
    <property type="entry name" value="Periplasmic binding protein-like II"/>
    <property type="match status" value="1"/>
</dbReference>
<reference evidence="6 7" key="1">
    <citation type="submission" date="2024-03" db="EMBL/GenBank/DDBJ databases">
        <title>Complete genome of BD2.</title>
        <authorList>
            <person name="Cao G."/>
        </authorList>
    </citation>
    <scope>NUCLEOTIDE SEQUENCE [LARGE SCALE GENOMIC DNA]</scope>
    <source>
        <strain evidence="6 7">BD2</strain>
    </source>
</reference>
<dbReference type="InterPro" id="IPR058163">
    <property type="entry name" value="LysR-type_TF_proteobact-type"/>
</dbReference>
<dbReference type="InterPro" id="IPR000847">
    <property type="entry name" value="LysR_HTH_N"/>
</dbReference>
<evidence type="ECO:0000256" key="3">
    <source>
        <dbReference type="ARBA" id="ARBA00023125"/>
    </source>
</evidence>
<keyword evidence="2" id="KW-0805">Transcription regulation</keyword>
<accession>A0ABZ2RLY6</accession>
<dbReference type="InterPro" id="IPR005119">
    <property type="entry name" value="LysR_subst-bd"/>
</dbReference>
<dbReference type="PROSITE" id="PS50931">
    <property type="entry name" value="HTH_LYSR"/>
    <property type="match status" value="1"/>
</dbReference>
<evidence type="ECO:0000313" key="7">
    <source>
        <dbReference type="Proteomes" id="UP001476583"/>
    </source>
</evidence>
<dbReference type="Gene3D" id="3.40.190.290">
    <property type="match status" value="1"/>
</dbReference>
<organism evidence="6 7">
    <name type="scientific">Ectopseudomonas mendocina</name>
    <name type="common">Pseudomonas mendocina</name>
    <dbReference type="NCBI Taxonomy" id="300"/>
    <lineage>
        <taxon>Bacteria</taxon>
        <taxon>Pseudomonadati</taxon>
        <taxon>Pseudomonadota</taxon>
        <taxon>Gammaproteobacteria</taxon>
        <taxon>Pseudomonadales</taxon>
        <taxon>Pseudomonadaceae</taxon>
        <taxon>Ectopseudomonas</taxon>
    </lineage>
</organism>
<evidence type="ECO:0000259" key="5">
    <source>
        <dbReference type="PROSITE" id="PS50931"/>
    </source>
</evidence>
<keyword evidence="7" id="KW-1185">Reference proteome</keyword>
<sequence>MFDWGDLRYFLELHRTGRLLAVAKRMNTTHATVSRHIDNLEKGLGTQLFVQHTGGYQLTPAGQALLQHAEAMENTALLAQEVLSQGVSPLGQVRIGVTEGLGNGFLAQRLGGLLKQYPGLEVELVSVPRFVSITNREADIAITLEQPSADLLISRLLTRYRLSLYASPEYLHQSPPLRNREDLSKHQWIGYVDDLLFSQELMFHHSFCRHPQVIFRSTSVSAQQQAARAGVGLAILPNFVGACDSQLQPVLPELFIERSYWMSARRELHRSVRLRLVWDYLLALCEQEQALLMGGGVGRTESAPE</sequence>
<proteinExistence type="inferred from homology"/>
<protein>
    <submittedName>
        <fullName evidence="6">LysR family transcriptional regulator</fullName>
    </submittedName>
</protein>
<dbReference type="EMBL" id="CP148074">
    <property type="protein sequence ID" value="WXL27252.1"/>
    <property type="molecule type" value="Genomic_DNA"/>
</dbReference>